<feature type="domain" description="Protein kinase" evidence="20">
    <location>
        <begin position="424"/>
        <end position="722"/>
    </location>
</feature>
<name>A0A642V2D9_9ASCO</name>
<dbReference type="GO" id="GO:0005524">
    <property type="term" value="F:ATP binding"/>
    <property type="evidence" value="ECO:0007669"/>
    <property type="project" value="UniProtKB-KW"/>
</dbReference>
<keyword evidence="13" id="KW-0460">Magnesium</keyword>
<keyword evidence="5" id="KW-0808">Transferase</keyword>
<comment type="catalytic activity">
    <reaction evidence="18">
        <text>L-seryl-[protein] + ATP = O-phospho-L-seryl-[protein] + ADP + H(+)</text>
        <dbReference type="Rhea" id="RHEA:17989"/>
        <dbReference type="Rhea" id="RHEA-COMP:9863"/>
        <dbReference type="Rhea" id="RHEA-COMP:11604"/>
        <dbReference type="ChEBI" id="CHEBI:15378"/>
        <dbReference type="ChEBI" id="CHEBI:29999"/>
        <dbReference type="ChEBI" id="CHEBI:30616"/>
        <dbReference type="ChEBI" id="CHEBI:83421"/>
        <dbReference type="ChEBI" id="CHEBI:456216"/>
        <dbReference type="EC" id="2.7.11.1"/>
    </reaction>
    <physiologicalReaction direction="left-to-right" evidence="18">
        <dbReference type="Rhea" id="RHEA:17990"/>
    </physiologicalReaction>
</comment>
<dbReference type="VEuPathDB" id="FungiDB:TRICI_003750"/>
<evidence type="ECO:0000259" key="20">
    <source>
        <dbReference type="PROSITE" id="PS50011"/>
    </source>
</evidence>
<dbReference type="SMART" id="SM00580">
    <property type="entry name" value="PUG"/>
    <property type="match status" value="1"/>
</dbReference>
<accession>A0A642V2D9</accession>
<dbReference type="EC" id="2.7.11.1" evidence="3"/>
<dbReference type="InterPro" id="IPR038357">
    <property type="entry name" value="KEN_sf"/>
</dbReference>
<dbReference type="Pfam" id="PF00069">
    <property type="entry name" value="Pkinase"/>
    <property type="match status" value="1"/>
</dbReference>
<dbReference type="PANTHER" id="PTHR13954">
    <property type="entry name" value="IRE1-RELATED"/>
    <property type="match status" value="1"/>
</dbReference>
<protein>
    <recommendedName>
        <fullName evidence="3">non-specific serine/threonine protein kinase</fullName>
        <ecNumber evidence="3">2.7.11.1</ecNumber>
    </recommendedName>
</protein>
<dbReference type="Pfam" id="PF06479">
    <property type="entry name" value="Ribonuc_2-5A"/>
    <property type="match status" value="1"/>
</dbReference>
<dbReference type="GO" id="GO:0051082">
    <property type="term" value="F:unfolded protein binding"/>
    <property type="evidence" value="ECO:0007669"/>
    <property type="project" value="TreeGrafter"/>
</dbReference>
<evidence type="ECO:0000256" key="5">
    <source>
        <dbReference type="ARBA" id="ARBA00022679"/>
    </source>
</evidence>
<keyword evidence="4" id="KW-0723">Serine/threonine-protein kinase</keyword>
<evidence type="ECO:0000256" key="17">
    <source>
        <dbReference type="ARBA" id="ARBA00048659"/>
    </source>
</evidence>
<dbReference type="SUPFAM" id="SSF56112">
    <property type="entry name" value="Protein kinase-like (PK-like)"/>
    <property type="match status" value="1"/>
</dbReference>
<dbReference type="SMART" id="SM00220">
    <property type="entry name" value="S_TKc"/>
    <property type="match status" value="1"/>
</dbReference>
<evidence type="ECO:0000256" key="3">
    <source>
        <dbReference type="ARBA" id="ARBA00012513"/>
    </source>
</evidence>
<dbReference type="EMBL" id="SWFS01000277">
    <property type="protein sequence ID" value="KAA8911592.1"/>
    <property type="molecule type" value="Genomic_DNA"/>
</dbReference>
<evidence type="ECO:0000313" key="23">
    <source>
        <dbReference type="Proteomes" id="UP000761534"/>
    </source>
</evidence>
<feature type="region of interest" description="Disordered" evidence="19">
    <location>
        <begin position="324"/>
        <end position="394"/>
    </location>
</feature>
<keyword evidence="8" id="KW-0732">Signal</keyword>
<dbReference type="Gene3D" id="1.10.510.10">
    <property type="entry name" value="Transferase(Phosphotransferase) domain 1"/>
    <property type="match status" value="1"/>
</dbReference>
<dbReference type="InterPro" id="IPR011009">
    <property type="entry name" value="Kinase-like_dom_sf"/>
</dbReference>
<evidence type="ECO:0000256" key="18">
    <source>
        <dbReference type="ARBA" id="ARBA00048977"/>
    </source>
</evidence>
<keyword evidence="6" id="KW-0812">Transmembrane</keyword>
<evidence type="ECO:0000256" key="19">
    <source>
        <dbReference type="SAM" id="MobiDB-lite"/>
    </source>
</evidence>
<evidence type="ECO:0000256" key="16">
    <source>
        <dbReference type="ARBA" id="ARBA00023180"/>
    </source>
</evidence>
<dbReference type="Proteomes" id="UP000761534">
    <property type="component" value="Unassembled WGS sequence"/>
</dbReference>
<evidence type="ECO:0000256" key="12">
    <source>
        <dbReference type="ARBA" id="ARBA00022840"/>
    </source>
</evidence>
<evidence type="ECO:0000313" key="22">
    <source>
        <dbReference type="EMBL" id="KAA8911592.1"/>
    </source>
</evidence>
<keyword evidence="14" id="KW-1133">Transmembrane helix</keyword>
<dbReference type="GO" id="GO:0004521">
    <property type="term" value="F:RNA endonuclease activity"/>
    <property type="evidence" value="ECO:0007669"/>
    <property type="project" value="InterPro"/>
</dbReference>
<evidence type="ECO:0000256" key="13">
    <source>
        <dbReference type="ARBA" id="ARBA00022842"/>
    </source>
</evidence>
<evidence type="ECO:0000256" key="14">
    <source>
        <dbReference type="ARBA" id="ARBA00022989"/>
    </source>
</evidence>
<keyword evidence="16" id="KW-0325">Glycoprotein</keyword>
<organism evidence="22 23">
    <name type="scientific">Trichomonascus ciferrii</name>
    <dbReference type="NCBI Taxonomy" id="44093"/>
    <lineage>
        <taxon>Eukaryota</taxon>
        <taxon>Fungi</taxon>
        <taxon>Dikarya</taxon>
        <taxon>Ascomycota</taxon>
        <taxon>Saccharomycotina</taxon>
        <taxon>Dipodascomycetes</taxon>
        <taxon>Dipodascales</taxon>
        <taxon>Trichomonascaceae</taxon>
        <taxon>Trichomonascus</taxon>
        <taxon>Trichomonascus ciferrii complex</taxon>
    </lineage>
</organism>
<feature type="compositionally biased region" description="Pro residues" evidence="19">
    <location>
        <begin position="225"/>
        <end position="234"/>
    </location>
</feature>
<dbReference type="Gene3D" id="1.20.1440.180">
    <property type="entry name" value="KEN domain"/>
    <property type="match status" value="1"/>
</dbReference>
<dbReference type="InterPro" id="IPR010513">
    <property type="entry name" value="KEN_dom"/>
</dbReference>
<evidence type="ECO:0000256" key="9">
    <source>
        <dbReference type="ARBA" id="ARBA00022741"/>
    </source>
</evidence>
<evidence type="ECO:0000256" key="8">
    <source>
        <dbReference type="ARBA" id="ARBA00022729"/>
    </source>
</evidence>
<dbReference type="GO" id="GO:0016787">
    <property type="term" value="F:hydrolase activity"/>
    <property type="evidence" value="ECO:0007669"/>
    <property type="project" value="UniProtKB-KW"/>
</dbReference>
<dbReference type="InterPro" id="IPR000719">
    <property type="entry name" value="Prot_kinase_dom"/>
</dbReference>
<dbReference type="PROSITE" id="PS50011">
    <property type="entry name" value="PROTEIN_KINASE_DOM"/>
    <property type="match status" value="1"/>
</dbReference>
<keyword evidence="23" id="KW-1185">Reference proteome</keyword>
<keyword evidence="15" id="KW-0472">Membrane</keyword>
<keyword evidence="7" id="KW-0479">Metal-binding</keyword>
<evidence type="ECO:0000256" key="10">
    <source>
        <dbReference type="ARBA" id="ARBA00022777"/>
    </source>
</evidence>
<dbReference type="OrthoDB" id="63989at2759"/>
<evidence type="ECO:0000256" key="4">
    <source>
        <dbReference type="ARBA" id="ARBA00022527"/>
    </source>
</evidence>
<keyword evidence="9" id="KW-0547">Nucleotide-binding</keyword>
<keyword evidence="11" id="KW-0378">Hydrolase</keyword>
<evidence type="ECO:0000256" key="7">
    <source>
        <dbReference type="ARBA" id="ARBA00022723"/>
    </source>
</evidence>
<comment type="subcellular location">
    <subcellularLocation>
        <location evidence="2">Membrane</location>
        <topology evidence="2">Single-pass type I membrane protein</topology>
    </subcellularLocation>
</comment>
<dbReference type="GO" id="GO:0004674">
    <property type="term" value="F:protein serine/threonine kinase activity"/>
    <property type="evidence" value="ECO:0007669"/>
    <property type="project" value="UniProtKB-KW"/>
</dbReference>
<proteinExistence type="predicted"/>
<comment type="cofactor">
    <cofactor evidence="1">
        <name>Mg(2+)</name>
        <dbReference type="ChEBI" id="CHEBI:18420"/>
    </cofactor>
</comment>
<feature type="compositionally biased region" description="Basic residues" evidence="19">
    <location>
        <begin position="367"/>
        <end position="382"/>
    </location>
</feature>
<dbReference type="GO" id="GO:0036498">
    <property type="term" value="P:IRE1-mediated unfolded protein response"/>
    <property type="evidence" value="ECO:0007669"/>
    <property type="project" value="TreeGrafter"/>
</dbReference>
<comment type="caution">
    <text evidence="22">The sequence shown here is derived from an EMBL/GenBank/DDBJ whole genome shotgun (WGS) entry which is preliminary data.</text>
</comment>
<comment type="catalytic activity">
    <reaction evidence="17">
        <text>L-threonyl-[protein] + ATP = O-phospho-L-threonyl-[protein] + ADP + H(+)</text>
        <dbReference type="Rhea" id="RHEA:46608"/>
        <dbReference type="Rhea" id="RHEA-COMP:11060"/>
        <dbReference type="Rhea" id="RHEA-COMP:11605"/>
        <dbReference type="ChEBI" id="CHEBI:15378"/>
        <dbReference type="ChEBI" id="CHEBI:30013"/>
        <dbReference type="ChEBI" id="CHEBI:30616"/>
        <dbReference type="ChEBI" id="CHEBI:61977"/>
        <dbReference type="ChEBI" id="CHEBI:456216"/>
        <dbReference type="EC" id="2.7.11.1"/>
    </reaction>
    <physiologicalReaction direction="left-to-right" evidence="17">
        <dbReference type="Rhea" id="RHEA:46609"/>
    </physiologicalReaction>
</comment>
<dbReference type="PROSITE" id="PS00108">
    <property type="entry name" value="PROTEIN_KINASE_ST"/>
    <property type="match status" value="1"/>
</dbReference>
<dbReference type="Gene3D" id="3.30.200.20">
    <property type="entry name" value="Phosphorylase Kinase, domain 1"/>
    <property type="match status" value="1"/>
</dbReference>
<keyword evidence="12" id="KW-0067">ATP-binding</keyword>
<dbReference type="PROSITE" id="PS51392">
    <property type="entry name" value="KEN"/>
    <property type="match status" value="1"/>
</dbReference>
<gene>
    <name evidence="22" type="ORF">TRICI_003750</name>
</gene>
<dbReference type="GO" id="GO:1990604">
    <property type="term" value="C:IRE1-TRAF2-ASK1 complex"/>
    <property type="evidence" value="ECO:0007669"/>
    <property type="project" value="TreeGrafter"/>
</dbReference>
<evidence type="ECO:0000256" key="1">
    <source>
        <dbReference type="ARBA" id="ARBA00001946"/>
    </source>
</evidence>
<dbReference type="FunFam" id="1.10.510.10:FF:000572">
    <property type="entry name" value="Serine/threonine-protein kinase/endoribonuclease IRE1"/>
    <property type="match status" value="1"/>
</dbReference>
<dbReference type="FunFam" id="3.30.200.20:FF:000077">
    <property type="entry name" value="Putative Serine/threonine-protein kinase/endoribonuclease IRE1"/>
    <property type="match status" value="1"/>
</dbReference>
<reference evidence="22" key="1">
    <citation type="journal article" date="2019" name="G3 (Bethesda)">
        <title>Genome Assemblies of Two Rare Opportunistic Yeast Pathogens: Diutina rugosa (syn. Candida rugosa) and Trichomonascus ciferrii (syn. Candida ciferrii).</title>
        <authorList>
            <person name="Mixao V."/>
            <person name="Saus E."/>
            <person name="Hansen A.P."/>
            <person name="Lass-Florl C."/>
            <person name="Gabaldon T."/>
        </authorList>
    </citation>
    <scope>NUCLEOTIDE SEQUENCE</scope>
    <source>
        <strain evidence="22">CBS 4856</strain>
    </source>
</reference>
<evidence type="ECO:0000259" key="21">
    <source>
        <dbReference type="PROSITE" id="PS51392"/>
    </source>
</evidence>
<dbReference type="AlphaFoldDB" id="A0A642V2D9"/>
<feature type="region of interest" description="Disordered" evidence="19">
    <location>
        <begin position="214"/>
        <end position="237"/>
    </location>
</feature>
<dbReference type="GO" id="GO:0006397">
    <property type="term" value="P:mRNA processing"/>
    <property type="evidence" value="ECO:0007669"/>
    <property type="project" value="InterPro"/>
</dbReference>
<feature type="domain" description="KEN" evidence="21">
    <location>
        <begin position="725"/>
        <end position="855"/>
    </location>
</feature>
<dbReference type="PANTHER" id="PTHR13954:SF6">
    <property type="entry name" value="NON-SPECIFIC SERINE_THREONINE PROTEIN KINASE"/>
    <property type="match status" value="1"/>
</dbReference>
<dbReference type="GO" id="GO:0070059">
    <property type="term" value="P:intrinsic apoptotic signaling pathway in response to endoplasmic reticulum stress"/>
    <property type="evidence" value="ECO:0007669"/>
    <property type="project" value="TreeGrafter"/>
</dbReference>
<evidence type="ECO:0000256" key="6">
    <source>
        <dbReference type="ARBA" id="ARBA00022692"/>
    </source>
</evidence>
<keyword evidence="10" id="KW-0418">Kinase</keyword>
<evidence type="ECO:0000256" key="2">
    <source>
        <dbReference type="ARBA" id="ARBA00004479"/>
    </source>
</evidence>
<evidence type="ECO:0000256" key="15">
    <source>
        <dbReference type="ARBA" id="ARBA00023136"/>
    </source>
</evidence>
<dbReference type="GO" id="GO:0046872">
    <property type="term" value="F:metal ion binding"/>
    <property type="evidence" value="ECO:0007669"/>
    <property type="project" value="UniProtKB-KW"/>
</dbReference>
<dbReference type="InterPro" id="IPR045133">
    <property type="entry name" value="IRE1/2-like"/>
</dbReference>
<dbReference type="InterPro" id="IPR008271">
    <property type="entry name" value="Ser/Thr_kinase_AS"/>
</dbReference>
<evidence type="ECO:0000256" key="11">
    <source>
        <dbReference type="ARBA" id="ARBA00022801"/>
    </source>
</evidence>
<sequence length="856" mass="96960">MDGDLATQYVSSPDSLYVTPVHNSSILALSTDKRTKKPARWVGSVPSMVVTVFDVLRSTSKPQTEPLMLLPQPQYPSSSQSQFVGPNLDPSGTYIERTKEGQWFALSGTYFPSLVGSAPVAKWCNGNREYKTKEEMWQSVVGVHPMSLADWQSTTSEGHIPGGYVPGISGPAPPLGIEAPPTSMIGFHPQPDSVLDHRSNQNQVDRYREHHYLGQKRPDQASKPSPLPLAGPPPHRQEKGFQISPWWNLISRLVENLMTLAIVVVATITAARFGWLPQLTELLVLLNSRQRSTIADKNRDREVANINEETKPDVLTSEVAEVQKSATANEKDGTNEILTNKDSVTTDEKNITIVEPETEQQQVKSPEKRKRKRGSRGGKKNKNASAKAEQQNDYNQEANSAISVANNLVPQDSAAGLALANIEFSDKDVVGLGSHGTVVFKGKFAGRPAAIKRMVMSFCDIASQEVDALQESDDHPNVIRYYSKFQNTEFLYIALELCPCSLEQVIETPYRFQEMTDRMDPKDVLRQTASGLKHLHLLGIVHRDIKPQNILIAPQKKIHSKNSGDDAYAPIRIVISDFGLCKKLEYDQSSFRPTTAHLAGTAGWIAPEISRHDMKRKDLTESGEDSSHNLLMGMDKNRRLTRAVDIFSLGCVFYYILSNGGHPFGENQRREINIEEYNYSLPALDDDTEQDNVEARDLITQMISHNPSKRPKISQVLLHPYFWSSQRKLDYLIKVSDWIESEGRVEFPELLEELENEAPRVIGNTPWFEQIDRGLIDNLHQYRKYQHRISDLLRALRNKCHHYNELPPQLQEQLPLPDGFLRYFTKRYPRLLITIYYFGKRHLTEKMPLRCFFHEE</sequence>